<dbReference type="Proteomes" id="UP001152561">
    <property type="component" value="Unassembled WGS sequence"/>
</dbReference>
<dbReference type="OrthoDB" id="1306246at2759"/>
<feature type="compositionally biased region" description="Basic and acidic residues" evidence="1">
    <location>
        <begin position="105"/>
        <end position="114"/>
    </location>
</feature>
<keyword evidence="3" id="KW-1185">Reference proteome</keyword>
<feature type="region of interest" description="Disordered" evidence="1">
    <location>
        <begin position="81"/>
        <end position="114"/>
    </location>
</feature>
<organism evidence="2 3">
    <name type="scientific">Anisodus acutangulus</name>
    <dbReference type="NCBI Taxonomy" id="402998"/>
    <lineage>
        <taxon>Eukaryota</taxon>
        <taxon>Viridiplantae</taxon>
        <taxon>Streptophyta</taxon>
        <taxon>Embryophyta</taxon>
        <taxon>Tracheophyta</taxon>
        <taxon>Spermatophyta</taxon>
        <taxon>Magnoliopsida</taxon>
        <taxon>eudicotyledons</taxon>
        <taxon>Gunneridae</taxon>
        <taxon>Pentapetalae</taxon>
        <taxon>asterids</taxon>
        <taxon>lamiids</taxon>
        <taxon>Solanales</taxon>
        <taxon>Solanaceae</taxon>
        <taxon>Solanoideae</taxon>
        <taxon>Hyoscyameae</taxon>
        <taxon>Anisodus</taxon>
    </lineage>
</organism>
<dbReference type="EMBL" id="JAJAGQ010000003">
    <property type="protein sequence ID" value="KAJ8567292.1"/>
    <property type="molecule type" value="Genomic_DNA"/>
</dbReference>
<feature type="compositionally biased region" description="Acidic residues" evidence="1">
    <location>
        <begin position="89"/>
        <end position="104"/>
    </location>
</feature>
<name>A0A9Q1MRS0_9SOLA</name>
<sequence length="189" mass="21189">MFQGRNHEISASGDLNKMKETVSLNPKRTARKREWEIRKAKDNKCGWDINTDENVPNEVETCLNGAETDLNGAEENLNGVESDVASSESDGDAMPEEDDSEVDEELRSPRAEKRSEAGIDRCFEDIGRNKFARYVGRLGGDEDFIDSSDCDNDDSEYELDVDVVRGVDLPARKKSTKIKYDPDCVVAIF</sequence>
<accession>A0A9Q1MRS0</accession>
<reference evidence="3" key="1">
    <citation type="journal article" date="2023" name="Proc. Natl. Acad. Sci. U.S.A.">
        <title>Genomic and structural basis for evolution of tropane alkaloid biosynthesis.</title>
        <authorList>
            <person name="Wanga Y.-J."/>
            <person name="Taina T."/>
            <person name="Yua J.-Y."/>
            <person name="Lia J."/>
            <person name="Xua B."/>
            <person name="Chenc J."/>
            <person name="D'Auriad J.C."/>
            <person name="Huanga J.-P."/>
            <person name="Huanga S.-X."/>
        </authorList>
    </citation>
    <scope>NUCLEOTIDE SEQUENCE [LARGE SCALE GENOMIC DNA]</scope>
    <source>
        <strain evidence="3">cv. KIB-2019</strain>
    </source>
</reference>
<comment type="caution">
    <text evidence="2">The sequence shown here is derived from an EMBL/GenBank/DDBJ whole genome shotgun (WGS) entry which is preliminary data.</text>
</comment>
<gene>
    <name evidence="2" type="ORF">K7X08_019500</name>
</gene>
<feature type="region of interest" description="Disordered" evidence="1">
    <location>
        <begin position="1"/>
        <end position="33"/>
    </location>
</feature>
<evidence type="ECO:0000313" key="3">
    <source>
        <dbReference type="Proteomes" id="UP001152561"/>
    </source>
</evidence>
<evidence type="ECO:0000256" key="1">
    <source>
        <dbReference type="SAM" id="MobiDB-lite"/>
    </source>
</evidence>
<evidence type="ECO:0000313" key="2">
    <source>
        <dbReference type="EMBL" id="KAJ8567292.1"/>
    </source>
</evidence>
<dbReference type="AlphaFoldDB" id="A0A9Q1MRS0"/>
<proteinExistence type="predicted"/>
<protein>
    <submittedName>
        <fullName evidence="2">Uncharacterized protein</fullName>
    </submittedName>
</protein>